<comment type="catalytic activity">
    <reaction evidence="10">
        <text>L-cysteine + L-glutamate + ATP = gamma-L-glutamyl-L-cysteine + ADP + phosphate + H(+)</text>
        <dbReference type="Rhea" id="RHEA:13285"/>
        <dbReference type="ChEBI" id="CHEBI:15378"/>
        <dbReference type="ChEBI" id="CHEBI:29985"/>
        <dbReference type="ChEBI" id="CHEBI:30616"/>
        <dbReference type="ChEBI" id="CHEBI:35235"/>
        <dbReference type="ChEBI" id="CHEBI:43474"/>
        <dbReference type="ChEBI" id="CHEBI:58173"/>
        <dbReference type="ChEBI" id="CHEBI:456216"/>
        <dbReference type="EC" id="6.3.2.2"/>
    </reaction>
</comment>
<evidence type="ECO:0000313" key="12">
    <source>
        <dbReference type="Proteomes" id="UP001165633"/>
    </source>
</evidence>
<evidence type="ECO:0000313" key="11">
    <source>
        <dbReference type="EMBL" id="MCX5615840.1"/>
    </source>
</evidence>
<dbReference type="NCBIfam" id="TIGR01436">
    <property type="entry name" value="glu_cys_lig_pln"/>
    <property type="match status" value="1"/>
</dbReference>
<keyword evidence="5" id="KW-0317">Glutathione biosynthesis</keyword>
<dbReference type="InterPro" id="IPR014746">
    <property type="entry name" value="Gln_synth/guanido_kin_cat_dom"/>
</dbReference>
<dbReference type="InterPro" id="IPR011556">
    <property type="entry name" value="Glut_cys_lig_pln_type"/>
</dbReference>
<proteinExistence type="inferred from homology"/>
<reference evidence="11" key="1">
    <citation type="submission" date="2022-07" db="EMBL/GenBank/DDBJ databases">
        <title>Bombella genomes.</title>
        <authorList>
            <person name="Harer L."/>
            <person name="Styblova S."/>
            <person name="Ehrmann M."/>
        </authorList>
    </citation>
    <scope>NUCLEOTIDE SEQUENCE</scope>
    <source>
        <strain evidence="11">TMW 2.2559</strain>
    </source>
</reference>
<keyword evidence="6 10" id="KW-0547">Nucleotide-binding</keyword>
<evidence type="ECO:0000256" key="5">
    <source>
        <dbReference type="ARBA" id="ARBA00022684"/>
    </source>
</evidence>
<dbReference type="Proteomes" id="UP001165633">
    <property type="component" value="Unassembled WGS sequence"/>
</dbReference>
<keyword evidence="4 10" id="KW-0436">Ligase</keyword>
<sequence length="466" mass="52775">MSNPGESNTTLIENRAQLVDVLARGCKPQEEWRIGTEHEKFGFRLPERARGKLKPFAPPAYEPEGIGALLGALEGPDWQAIRDNGHLIGLKGAGPHKGRSISLEPAGQFELSGAPVRTVQETEQEMIAHFQQITEPARELGLGFAPLGFQPLWERDSIPWMPKSRYAIMRRYMPKVGRRGLDMMTRTCTVQVNLDFSSEDDMARKMRVSLALQPLITALMANSPFADGRPTGRLSNRAYIWLDTDNQRSGQPTLFFEEGFGFEQYVDWALDVPMYFVHRDGRNIDAAGCSFRKWLDGVEQEPLVGLRPTVGDFEDHLTTLFPDVRLKQFLEMRGADAGRPDMMVAQSAFWVGLLYDPDVLLEVERVVKEQSWLHYQSLAELVVEQAMDAPFPGGLRALAKRVLELSEQGLQKRGFGEEYYLAPLYEIADGAKTQAERWLERYHGVWKEDVRHIFREADIVLQGGVR</sequence>
<evidence type="ECO:0000256" key="7">
    <source>
        <dbReference type="ARBA" id="ARBA00022840"/>
    </source>
</evidence>
<evidence type="ECO:0000256" key="9">
    <source>
        <dbReference type="ARBA" id="ARBA00023157"/>
    </source>
</evidence>
<comment type="similarity">
    <text evidence="2">Belongs to the carboxylate-amine ligase family. Glutamate--cysteine ligase type 2 subfamily.</text>
</comment>
<evidence type="ECO:0000256" key="2">
    <source>
        <dbReference type="ARBA" id="ARBA00010253"/>
    </source>
</evidence>
<dbReference type="EMBL" id="JANIDV010000001">
    <property type="protein sequence ID" value="MCX5615840.1"/>
    <property type="molecule type" value="Genomic_DNA"/>
</dbReference>
<dbReference type="PANTHER" id="PTHR34378:SF1">
    <property type="entry name" value="GLUTAMATE--CYSTEINE LIGASE, CHLOROPLASTIC"/>
    <property type="match status" value="1"/>
</dbReference>
<evidence type="ECO:0000256" key="10">
    <source>
        <dbReference type="PIRNR" id="PIRNR017901"/>
    </source>
</evidence>
<keyword evidence="7 10" id="KW-0067">ATP-binding</keyword>
<dbReference type="RefSeq" id="WP_266126827.1">
    <property type="nucleotide sequence ID" value="NZ_JANIDV010000001.1"/>
</dbReference>
<dbReference type="PIRSF" id="PIRSF017901">
    <property type="entry name" value="GCL"/>
    <property type="match status" value="1"/>
</dbReference>
<gene>
    <name evidence="11" type="ORF">NQF87_02435</name>
</gene>
<accession>A0ABT3WC33</accession>
<dbReference type="GO" id="GO:0004357">
    <property type="term" value="F:glutamate-cysteine ligase activity"/>
    <property type="evidence" value="ECO:0007669"/>
    <property type="project" value="UniProtKB-EC"/>
</dbReference>
<dbReference type="InterPro" id="IPR006336">
    <property type="entry name" value="GCS2"/>
</dbReference>
<evidence type="ECO:0000256" key="8">
    <source>
        <dbReference type="ARBA" id="ARBA00022946"/>
    </source>
</evidence>
<keyword evidence="12" id="KW-1185">Reference proteome</keyword>
<dbReference type="Pfam" id="PF04107">
    <property type="entry name" value="GCS2"/>
    <property type="match status" value="1"/>
</dbReference>
<comment type="subunit">
    <text evidence="3">Homodimer or monomer when oxidized or reduced, respectively.</text>
</comment>
<evidence type="ECO:0000256" key="6">
    <source>
        <dbReference type="ARBA" id="ARBA00022741"/>
    </source>
</evidence>
<keyword evidence="8" id="KW-0809">Transit peptide</keyword>
<evidence type="ECO:0000256" key="4">
    <source>
        <dbReference type="ARBA" id="ARBA00022598"/>
    </source>
</evidence>
<evidence type="ECO:0000256" key="3">
    <source>
        <dbReference type="ARBA" id="ARBA00011153"/>
    </source>
</evidence>
<protein>
    <recommendedName>
        <fullName evidence="10">Glutamate--cysteine ligase</fullName>
        <ecNumber evidence="10">6.3.2.2</ecNumber>
    </recommendedName>
</protein>
<comment type="function">
    <text evidence="10">Catalyzes the synthesis of gamma-glutamylcysteine (gamma-GC).</text>
</comment>
<dbReference type="SUPFAM" id="SSF55931">
    <property type="entry name" value="Glutamine synthetase/guanido kinase"/>
    <property type="match status" value="1"/>
</dbReference>
<evidence type="ECO:0000256" key="1">
    <source>
        <dbReference type="ARBA" id="ARBA00005006"/>
    </source>
</evidence>
<comment type="similarity">
    <text evidence="10">Belongs to the glutamate--cysteine ligase type 2 family. EgtA subfamily.</text>
</comment>
<keyword evidence="9" id="KW-1015">Disulfide bond</keyword>
<comment type="caution">
    <text evidence="11">The sequence shown here is derived from an EMBL/GenBank/DDBJ whole genome shotgun (WGS) entry which is preliminary data.</text>
</comment>
<dbReference type="Gene3D" id="3.30.590.20">
    <property type="match status" value="1"/>
</dbReference>
<dbReference type="EC" id="6.3.2.2" evidence="10"/>
<organism evidence="11 12">
    <name type="scientific">Bombella dulcis</name>
    <dbReference type="NCBI Taxonomy" id="2967339"/>
    <lineage>
        <taxon>Bacteria</taxon>
        <taxon>Pseudomonadati</taxon>
        <taxon>Pseudomonadota</taxon>
        <taxon>Alphaproteobacteria</taxon>
        <taxon>Acetobacterales</taxon>
        <taxon>Acetobacteraceae</taxon>
        <taxon>Bombella</taxon>
    </lineage>
</organism>
<comment type="pathway">
    <text evidence="1">Sulfur metabolism; glutathione biosynthesis; glutathione from L-cysteine and L-glutamate: step 1/2.</text>
</comment>
<dbReference type="InterPro" id="IPR035434">
    <property type="entry name" value="GCL_bact_plant"/>
</dbReference>
<dbReference type="PANTHER" id="PTHR34378">
    <property type="entry name" value="GLUTAMATE--CYSTEINE LIGASE, CHLOROPLASTIC"/>
    <property type="match status" value="1"/>
</dbReference>
<name>A0ABT3WC33_9PROT</name>